<evidence type="ECO:0008006" key="3">
    <source>
        <dbReference type="Google" id="ProtNLM"/>
    </source>
</evidence>
<organism evidence="1 2">
    <name type="scientific">Aspergillus lucknowensis</name>
    <dbReference type="NCBI Taxonomy" id="176173"/>
    <lineage>
        <taxon>Eukaryota</taxon>
        <taxon>Fungi</taxon>
        <taxon>Dikarya</taxon>
        <taxon>Ascomycota</taxon>
        <taxon>Pezizomycotina</taxon>
        <taxon>Eurotiomycetes</taxon>
        <taxon>Eurotiomycetidae</taxon>
        <taxon>Eurotiales</taxon>
        <taxon>Aspergillaceae</taxon>
        <taxon>Aspergillus</taxon>
        <taxon>Aspergillus subgen. Nidulantes</taxon>
    </lineage>
</organism>
<dbReference type="GeneID" id="98148987"/>
<evidence type="ECO:0000313" key="1">
    <source>
        <dbReference type="EMBL" id="KAL2862416.1"/>
    </source>
</evidence>
<reference evidence="1 2" key="1">
    <citation type="submission" date="2024-07" db="EMBL/GenBank/DDBJ databases">
        <title>Section-level genome sequencing and comparative genomics of Aspergillus sections Usti and Cavernicolus.</title>
        <authorList>
            <consortium name="Lawrence Berkeley National Laboratory"/>
            <person name="Nybo J.L."/>
            <person name="Vesth T.C."/>
            <person name="Theobald S."/>
            <person name="Frisvad J.C."/>
            <person name="Larsen T.O."/>
            <person name="Kjaerboelling I."/>
            <person name="Rothschild-Mancinelli K."/>
            <person name="Lyhne E.K."/>
            <person name="Kogle M.E."/>
            <person name="Barry K."/>
            <person name="Clum A."/>
            <person name="Na H."/>
            <person name="Ledsgaard L."/>
            <person name="Lin J."/>
            <person name="Lipzen A."/>
            <person name="Kuo A."/>
            <person name="Riley R."/>
            <person name="Mondo S."/>
            <person name="Labutti K."/>
            <person name="Haridas S."/>
            <person name="Pangalinan J."/>
            <person name="Salamov A.A."/>
            <person name="Simmons B.A."/>
            <person name="Magnuson J.K."/>
            <person name="Chen J."/>
            <person name="Drula E."/>
            <person name="Henrissat B."/>
            <person name="Wiebenga A."/>
            <person name="Lubbers R.J."/>
            <person name="Gomes A.C."/>
            <person name="Macurrencykelacurrency M.R."/>
            <person name="Stajich J."/>
            <person name="Grigoriev I.V."/>
            <person name="Mortensen U.H."/>
            <person name="De Vries R.P."/>
            <person name="Baker S.E."/>
            <person name="Andersen M.R."/>
        </authorList>
    </citation>
    <scope>NUCLEOTIDE SEQUENCE [LARGE SCALE GENOMIC DNA]</scope>
    <source>
        <strain evidence="1 2">CBS 449.75</strain>
    </source>
</reference>
<keyword evidence="2" id="KW-1185">Reference proteome</keyword>
<dbReference type="EMBL" id="JBFXLQ010000068">
    <property type="protein sequence ID" value="KAL2862416.1"/>
    <property type="molecule type" value="Genomic_DNA"/>
</dbReference>
<sequence length="306" mass="33742">MSTALQHLVRNMLALAIAPSPDRQALYIVEEDEGSLTQALVKGGEPGVREEIAEDVKPGTPALYLVVDGKEEEERLVLFLDESNELYCCRYNSESYEWEEWEFEGISTPLAVHPETRLSGFSNPNETKVVYQTPTLELQMMSMRNGRWMTGETVPVEAQAGTPHATVDSPDQIHVFYVRKDNQIGHAVQQYATGDWKDTVIQNSAFDKRISHFLAVPVDAQGSFDMYAAAGDRLVHIDANGKRQELGTIKEGRLIPSTGDECAPCVTWVFTFASFLIGFSFGSQHLQSSGVVQGPGPSVPLVGGEF</sequence>
<protein>
    <recommendedName>
        <fullName evidence="3">Fucose-specific lectin</fullName>
    </recommendedName>
</protein>
<gene>
    <name evidence="1" type="ORF">BJX67DRAFT_385668</name>
</gene>
<accession>A0ABR4LD01</accession>
<dbReference type="Gene3D" id="2.120.10.70">
    <property type="entry name" value="Fucose-specific lectin"/>
    <property type="match status" value="1"/>
</dbReference>
<dbReference type="SUPFAM" id="SSF89372">
    <property type="entry name" value="Fucose-specific lectin"/>
    <property type="match status" value="1"/>
</dbReference>
<name>A0ABR4LD01_9EURO</name>
<dbReference type="RefSeq" id="XP_070881395.1">
    <property type="nucleotide sequence ID" value="XM_071033915.1"/>
</dbReference>
<comment type="caution">
    <text evidence="1">The sequence shown here is derived from an EMBL/GenBank/DDBJ whole genome shotgun (WGS) entry which is preliminary data.</text>
</comment>
<dbReference type="Proteomes" id="UP001610432">
    <property type="component" value="Unassembled WGS sequence"/>
</dbReference>
<evidence type="ECO:0000313" key="2">
    <source>
        <dbReference type="Proteomes" id="UP001610432"/>
    </source>
</evidence>
<proteinExistence type="predicted"/>